<evidence type="ECO:0000313" key="2">
    <source>
        <dbReference type="EMBL" id="KYP59293.1"/>
    </source>
</evidence>
<dbReference type="AlphaFoldDB" id="A0A151SWY8"/>
<name>A0A151SWY8_CAJCA</name>
<gene>
    <name evidence="2" type="ORF">KK1_014725</name>
</gene>
<protein>
    <recommendedName>
        <fullName evidence="1">Tf2-1-like SH3-like domain-containing protein</fullName>
    </recommendedName>
</protein>
<keyword evidence="3" id="KW-1185">Reference proteome</keyword>
<dbReference type="Proteomes" id="UP000075243">
    <property type="component" value="Chromosome 10"/>
</dbReference>
<dbReference type="Gramene" id="C.cajan_14297.t">
    <property type="protein sequence ID" value="C.cajan_14297.t.cds1"/>
    <property type="gene ID" value="C.cajan_14297"/>
</dbReference>
<sequence>MINPKLSPQYFGSYQIEAHMGEMAYMVQLLDTTRVHRVFHVSQLKRAFKEQATVSTIPPEMEVEDADPVVLETILASWESK</sequence>
<feature type="domain" description="Tf2-1-like SH3-like" evidence="1">
    <location>
        <begin position="5"/>
        <end position="46"/>
    </location>
</feature>
<dbReference type="EMBL" id="CM003612">
    <property type="protein sequence ID" value="KYP59293.1"/>
    <property type="molecule type" value="Genomic_DNA"/>
</dbReference>
<dbReference type="InterPro" id="IPR056924">
    <property type="entry name" value="SH3_Tf2-1"/>
</dbReference>
<evidence type="ECO:0000313" key="3">
    <source>
        <dbReference type="Proteomes" id="UP000075243"/>
    </source>
</evidence>
<evidence type="ECO:0000259" key="1">
    <source>
        <dbReference type="Pfam" id="PF24626"/>
    </source>
</evidence>
<accession>A0A151SWY8</accession>
<organism evidence="2 3">
    <name type="scientific">Cajanus cajan</name>
    <name type="common">Pigeon pea</name>
    <name type="synonym">Cajanus indicus</name>
    <dbReference type="NCBI Taxonomy" id="3821"/>
    <lineage>
        <taxon>Eukaryota</taxon>
        <taxon>Viridiplantae</taxon>
        <taxon>Streptophyta</taxon>
        <taxon>Embryophyta</taxon>
        <taxon>Tracheophyta</taxon>
        <taxon>Spermatophyta</taxon>
        <taxon>Magnoliopsida</taxon>
        <taxon>eudicotyledons</taxon>
        <taxon>Gunneridae</taxon>
        <taxon>Pentapetalae</taxon>
        <taxon>rosids</taxon>
        <taxon>fabids</taxon>
        <taxon>Fabales</taxon>
        <taxon>Fabaceae</taxon>
        <taxon>Papilionoideae</taxon>
        <taxon>50 kb inversion clade</taxon>
        <taxon>NPAAA clade</taxon>
        <taxon>indigoferoid/millettioid clade</taxon>
        <taxon>Phaseoleae</taxon>
        <taxon>Cajanus</taxon>
    </lineage>
</organism>
<proteinExistence type="predicted"/>
<dbReference type="Pfam" id="PF24626">
    <property type="entry name" value="SH3_Tf2-1"/>
    <property type="match status" value="1"/>
</dbReference>
<reference evidence="2 3" key="1">
    <citation type="journal article" date="2012" name="Nat. Biotechnol.">
        <title>Draft genome sequence of pigeonpea (Cajanus cajan), an orphan legume crop of resource-poor farmers.</title>
        <authorList>
            <person name="Varshney R.K."/>
            <person name="Chen W."/>
            <person name="Li Y."/>
            <person name="Bharti A.K."/>
            <person name="Saxena R.K."/>
            <person name="Schlueter J.A."/>
            <person name="Donoghue M.T."/>
            <person name="Azam S."/>
            <person name="Fan G."/>
            <person name="Whaley A.M."/>
            <person name="Farmer A.D."/>
            <person name="Sheridan J."/>
            <person name="Iwata A."/>
            <person name="Tuteja R."/>
            <person name="Penmetsa R.V."/>
            <person name="Wu W."/>
            <person name="Upadhyaya H.D."/>
            <person name="Yang S.P."/>
            <person name="Shah T."/>
            <person name="Saxena K.B."/>
            <person name="Michael T."/>
            <person name="McCombie W.R."/>
            <person name="Yang B."/>
            <person name="Zhang G."/>
            <person name="Yang H."/>
            <person name="Wang J."/>
            <person name="Spillane C."/>
            <person name="Cook D.R."/>
            <person name="May G.D."/>
            <person name="Xu X."/>
            <person name="Jackson S.A."/>
        </authorList>
    </citation>
    <scope>NUCLEOTIDE SEQUENCE [LARGE SCALE GENOMIC DNA]</scope>
    <source>
        <strain evidence="3">cv. Asha</strain>
    </source>
</reference>